<dbReference type="PANTHER" id="PTHR30336:SF4">
    <property type="entry name" value="ENVELOPE BIOGENESIS FACTOR ELYC"/>
    <property type="match status" value="1"/>
</dbReference>
<dbReference type="PANTHER" id="PTHR30336">
    <property type="entry name" value="INNER MEMBRANE PROTEIN, PROBABLE PERMEASE"/>
    <property type="match status" value="1"/>
</dbReference>
<accession>A0ABM8Z4D3</accession>
<protein>
    <recommendedName>
        <fullName evidence="1">DUF218 domain-containing protein</fullName>
    </recommendedName>
</protein>
<reference evidence="2 3" key="1">
    <citation type="submission" date="2021-11" db="EMBL/GenBank/DDBJ databases">
        <authorList>
            <person name="Depoorter E."/>
        </authorList>
    </citation>
    <scope>NUCLEOTIDE SEQUENCE [LARGE SCALE GENOMIC DNA]</scope>
    <source>
        <strain evidence="2 3">LMG 24289</strain>
    </source>
</reference>
<dbReference type="Pfam" id="PF02698">
    <property type="entry name" value="DUF218"/>
    <property type="match status" value="1"/>
</dbReference>
<dbReference type="Proteomes" id="UP000789707">
    <property type="component" value="Unassembled WGS sequence"/>
</dbReference>
<feature type="domain" description="DUF218" evidence="1">
    <location>
        <begin position="37"/>
        <end position="193"/>
    </location>
</feature>
<dbReference type="InterPro" id="IPR014729">
    <property type="entry name" value="Rossmann-like_a/b/a_fold"/>
</dbReference>
<dbReference type="InterPro" id="IPR051599">
    <property type="entry name" value="Cell_Envelope_Assoc"/>
</dbReference>
<dbReference type="Gene3D" id="3.40.50.620">
    <property type="entry name" value="HUPs"/>
    <property type="match status" value="1"/>
</dbReference>
<name>A0ABM8Z4D3_9LACO</name>
<keyword evidence="3" id="KW-1185">Reference proteome</keyword>
<dbReference type="RefSeq" id="WP_230096224.1">
    <property type="nucleotide sequence ID" value="NZ_CAKKNS010000001.1"/>
</dbReference>
<dbReference type="InterPro" id="IPR003848">
    <property type="entry name" value="DUF218"/>
</dbReference>
<organism evidence="2 3">
    <name type="scientific">Periweissella fabaria</name>
    <dbReference type="NCBI Taxonomy" id="546157"/>
    <lineage>
        <taxon>Bacteria</taxon>
        <taxon>Bacillati</taxon>
        <taxon>Bacillota</taxon>
        <taxon>Bacilli</taxon>
        <taxon>Lactobacillales</taxon>
        <taxon>Lactobacillaceae</taxon>
        <taxon>Periweissella</taxon>
    </lineage>
</organism>
<evidence type="ECO:0000313" key="3">
    <source>
        <dbReference type="Proteomes" id="UP000789707"/>
    </source>
</evidence>
<gene>
    <name evidence="2" type="ORF">WFA24289_00464</name>
</gene>
<evidence type="ECO:0000313" key="2">
    <source>
        <dbReference type="EMBL" id="CAH0416165.1"/>
    </source>
</evidence>
<proteinExistence type="predicted"/>
<dbReference type="CDD" id="cd06259">
    <property type="entry name" value="YdcF-like"/>
    <property type="match status" value="1"/>
</dbReference>
<evidence type="ECO:0000259" key="1">
    <source>
        <dbReference type="Pfam" id="PF02698"/>
    </source>
</evidence>
<sequence>MKSLIPREPTMPELSAGQLQMITDVVFGPQVPLQNGDLIFVFSSAQAGIWQATLQAWRQGLAPQIFVTGGQSKTADAEYAAYVGDRTENAIITEKLIANGVPITAIIGEDRSSNSLENVIFATEVFDFTTIKRVVFITKAHVVGRHWRTLKQQLPATVELIPYSYVAEYDGITVTRDNWVASAVGRARVWGEYLRIQAYSEKGDIAPM</sequence>
<comment type="caution">
    <text evidence="2">The sequence shown here is derived from an EMBL/GenBank/DDBJ whole genome shotgun (WGS) entry which is preliminary data.</text>
</comment>
<dbReference type="EMBL" id="CAKKNS010000001">
    <property type="protein sequence ID" value="CAH0416165.1"/>
    <property type="molecule type" value="Genomic_DNA"/>
</dbReference>